<dbReference type="PANTHER" id="PTHR33384:SF1">
    <property type="entry name" value="EXPRESSED PROTEIN"/>
    <property type="match status" value="1"/>
</dbReference>
<reference evidence="3" key="1">
    <citation type="submission" date="2025-08" db="UniProtKB">
        <authorList>
            <consortium name="RefSeq"/>
        </authorList>
    </citation>
    <scope>IDENTIFICATION</scope>
    <source>
        <tissue evidence="3">Young leaves</tissue>
    </source>
</reference>
<dbReference type="GeneID" id="111445178"/>
<evidence type="ECO:0000256" key="1">
    <source>
        <dbReference type="SAM" id="MobiDB-lite"/>
    </source>
</evidence>
<gene>
    <name evidence="3" type="primary">LOC111445178</name>
</gene>
<organism evidence="2 3">
    <name type="scientific">Cucurbita moschata</name>
    <name type="common">Winter crookneck squash</name>
    <name type="synonym">Cucurbita pepo var. moschata</name>
    <dbReference type="NCBI Taxonomy" id="3662"/>
    <lineage>
        <taxon>Eukaryota</taxon>
        <taxon>Viridiplantae</taxon>
        <taxon>Streptophyta</taxon>
        <taxon>Embryophyta</taxon>
        <taxon>Tracheophyta</taxon>
        <taxon>Spermatophyta</taxon>
        <taxon>Magnoliopsida</taxon>
        <taxon>eudicotyledons</taxon>
        <taxon>Gunneridae</taxon>
        <taxon>Pentapetalae</taxon>
        <taxon>rosids</taxon>
        <taxon>fabids</taxon>
        <taxon>Cucurbitales</taxon>
        <taxon>Cucurbitaceae</taxon>
        <taxon>Cucurbiteae</taxon>
        <taxon>Cucurbita</taxon>
    </lineage>
</organism>
<dbReference type="RefSeq" id="XP_022939182.1">
    <property type="nucleotide sequence ID" value="XM_023083414.1"/>
</dbReference>
<sequence>MLNFDSFFSSFYLHSKTGDSTLPNCNKMNKMVVQHNAFSVHDDMLNASAVDERLVCPKPRRLGSINVRPFQSDALELLFLKGGCGLESFNSSGTELASSPPFFCGSPPSRVANPLIQDDRFGDEKPKVFPLFSSAPPSPSSPPPSTGRTGGCVRVNFGNNPAVRIEGFECRLDRERRNRSVAALA</sequence>
<feature type="compositionally biased region" description="Pro residues" evidence="1">
    <location>
        <begin position="136"/>
        <end position="145"/>
    </location>
</feature>
<dbReference type="KEGG" id="cmos:111445178"/>
<protein>
    <submittedName>
        <fullName evidence="3">Uncharacterized protein LOC111445178</fullName>
    </submittedName>
</protein>
<dbReference type="PANTHER" id="PTHR33384">
    <property type="entry name" value="EXPRESSED PROTEIN"/>
    <property type="match status" value="1"/>
</dbReference>
<name>A0A6J1FG33_CUCMO</name>
<proteinExistence type="predicted"/>
<evidence type="ECO:0000313" key="2">
    <source>
        <dbReference type="Proteomes" id="UP000504609"/>
    </source>
</evidence>
<dbReference type="AlphaFoldDB" id="A0A6J1FG33"/>
<dbReference type="Proteomes" id="UP000504609">
    <property type="component" value="Unplaced"/>
</dbReference>
<feature type="region of interest" description="Disordered" evidence="1">
    <location>
        <begin position="131"/>
        <end position="151"/>
    </location>
</feature>
<accession>A0A6J1FG33</accession>
<evidence type="ECO:0000313" key="3">
    <source>
        <dbReference type="RefSeq" id="XP_022939182.1"/>
    </source>
</evidence>
<keyword evidence="2" id="KW-1185">Reference proteome</keyword>